<organism evidence="1 2">
    <name type="scientific">Ogataea philodendri</name>
    <dbReference type="NCBI Taxonomy" id="1378263"/>
    <lineage>
        <taxon>Eukaryota</taxon>
        <taxon>Fungi</taxon>
        <taxon>Dikarya</taxon>
        <taxon>Ascomycota</taxon>
        <taxon>Saccharomycotina</taxon>
        <taxon>Pichiomycetes</taxon>
        <taxon>Pichiales</taxon>
        <taxon>Pichiaceae</taxon>
        <taxon>Ogataea</taxon>
    </lineage>
</organism>
<reference evidence="1" key="2">
    <citation type="submission" date="2021-01" db="EMBL/GenBank/DDBJ databases">
        <authorList>
            <person name="Schikora-Tamarit M.A."/>
        </authorList>
    </citation>
    <scope>NUCLEOTIDE SEQUENCE</scope>
    <source>
        <strain evidence="1">CBS6075</strain>
    </source>
</reference>
<dbReference type="Proteomes" id="UP000769157">
    <property type="component" value="Unassembled WGS sequence"/>
</dbReference>
<reference evidence="1" key="1">
    <citation type="journal article" date="2021" name="Open Biol.">
        <title>Shared evolutionary footprints suggest mitochondrial oxidative damage underlies multiple complex I losses in fungi.</title>
        <authorList>
            <person name="Schikora-Tamarit M.A."/>
            <person name="Marcet-Houben M."/>
            <person name="Nosek J."/>
            <person name="Gabaldon T."/>
        </authorList>
    </citation>
    <scope>NUCLEOTIDE SEQUENCE</scope>
    <source>
        <strain evidence="1">CBS6075</strain>
    </source>
</reference>
<evidence type="ECO:0000313" key="2">
    <source>
        <dbReference type="Proteomes" id="UP000769157"/>
    </source>
</evidence>
<proteinExistence type="predicted"/>
<keyword evidence="2" id="KW-1185">Reference proteome</keyword>
<dbReference type="RefSeq" id="XP_046059840.1">
    <property type="nucleotide sequence ID" value="XM_046206033.1"/>
</dbReference>
<accession>A0A9P8P1S2</accession>
<dbReference type="EMBL" id="JAEUBE010000366">
    <property type="protein sequence ID" value="KAH3663504.1"/>
    <property type="molecule type" value="Genomic_DNA"/>
</dbReference>
<dbReference type="GeneID" id="70236869"/>
<dbReference type="AlphaFoldDB" id="A0A9P8P1S2"/>
<gene>
    <name evidence="1" type="ORF">OGAPHI_004905</name>
</gene>
<evidence type="ECO:0000313" key="1">
    <source>
        <dbReference type="EMBL" id="KAH3663504.1"/>
    </source>
</evidence>
<name>A0A9P8P1S2_9ASCO</name>
<sequence length="215" mass="23558">MEYPFPLPEHCLQLLVTVCNGVHGLLTHVRSDHSGVNRKESDLRNLLAELLNSKIESSLGCTVGTRWNREEALDRTGGRGDEHGLCTGCEQRLNLLEHHDRAKCIGSEVLKPQLSRGLGDRQETASNTSVENGNVDGDASQLAWQFLNRILVVHIKYNSLDIFFFGELEEFWGRGTVGCDNGVVLVAAKLLGELEADTSGGASNEVGSHWLPGKL</sequence>
<protein>
    <submittedName>
        <fullName evidence="1">Uncharacterized protein</fullName>
    </submittedName>
</protein>
<comment type="caution">
    <text evidence="1">The sequence shown here is derived from an EMBL/GenBank/DDBJ whole genome shotgun (WGS) entry which is preliminary data.</text>
</comment>